<dbReference type="SUPFAM" id="SSF102875">
    <property type="entry name" value="Chromosomal protein MC1"/>
    <property type="match status" value="1"/>
</dbReference>
<proteinExistence type="predicted"/>
<feature type="compositionally biased region" description="Basic residues" evidence="1">
    <location>
        <begin position="142"/>
        <end position="163"/>
    </location>
</feature>
<dbReference type="GO" id="GO:0042262">
    <property type="term" value="P:DNA protection"/>
    <property type="evidence" value="ECO:0007669"/>
    <property type="project" value="InterPro"/>
</dbReference>
<feature type="region of interest" description="Disordered" evidence="1">
    <location>
        <begin position="117"/>
        <end position="163"/>
    </location>
</feature>
<name>A0A6C0EY72_9ZZZZ</name>
<evidence type="ECO:0000313" key="2">
    <source>
        <dbReference type="EMBL" id="QHT34116.1"/>
    </source>
</evidence>
<evidence type="ECO:0000256" key="1">
    <source>
        <dbReference type="SAM" id="MobiDB-lite"/>
    </source>
</evidence>
<organism evidence="2">
    <name type="scientific">viral metagenome</name>
    <dbReference type="NCBI Taxonomy" id="1070528"/>
    <lineage>
        <taxon>unclassified sequences</taxon>
        <taxon>metagenomes</taxon>
        <taxon>organismal metagenomes</taxon>
    </lineage>
</organism>
<dbReference type="InterPro" id="IPR036620">
    <property type="entry name" value="MC1_sf"/>
</dbReference>
<reference evidence="2" key="1">
    <citation type="journal article" date="2020" name="Nature">
        <title>Giant virus diversity and host interactions through global metagenomics.</title>
        <authorList>
            <person name="Schulz F."/>
            <person name="Roux S."/>
            <person name="Paez-Espino D."/>
            <person name="Jungbluth S."/>
            <person name="Walsh D.A."/>
            <person name="Denef V.J."/>
            <person name="McMahon K.D."/>
            <person name="Konstantinidis K.T."/>
            <person name="Eloe-Fadrosh E.A."/>
            <person name="Kyrpides N.C."/>
            <person name="Woyke T."/>
        </authorList>
    </citation>
    <scope>NUCLEOTIDE SEQUENCE</scope>
    <source>
        <strain evidence="2">GVMAG-M-3300009161-52</strain>
    </source>
</reference>
<feature type="compositionally biased region" description="Basic residues" evidence="1">
    <location>
        <begin position="119"/>
        <end position="134"/>
    </location>
</feature>
<protein>
    <submittedName>
        <fullName evidence="2">Uncharacterized protein</fullName>
    </submittedName>
</protein>
<dbReference type="AlphaFoldDB" id="A0A6C0EY72"/>
<dbReference type="EMBL" id="MN738986">
    <property type="protein sequence ID" value="QHT34116.1"/>
    <property type="molecule type" value="Genomic_DNA"/>
</dbReference>
<sequence>MPSTKSSALRTFTINNAYHVDGCPTKFSHKDYTGRFTSRSAARAAMKALTELCHAKRIRGACSIYIEMRETTQGSKHKLYGYKAKRVKKKEPVVIAGKFSREYDSVVTAVRIPTEKCPKTHKSSGRMKSFKRSSKGVMRSMKSMKSHSKKHSKKHTKKHTKKH</sequence>
<accession>A0A6C0EY72</accession>